<evidence type="ECO:0000256" key="5">
    <source>
        <dbReference type="ARBA" id="ARBA00022989"/>
    </source>
</evidence>
<organism evidence="10 11">
    <name type="scientific">Mammaliicoccus lentus</name>
    <name type="common">Staphylococcus lentus</name>
    <dbReference type="NCBI Taxonomy" id="42858"/>
    <lineage>
        <taxon>Bacteria</taxon>
        <taxon>Bacillati</taxon>
        <taxon>Bacillota</taxon>
        <taxon>Bacilli</taxon>
        <taxon>Bacillales</taxon>
        <taxon>Staphylococcaceae</taxon>
        <taxon>Mammaliicoccus</taxon>
    </lineage>
</organism>
<keyword evidence="6 8" id="KW-0472">Membrane</keyword>
<evidence type="ECO:0000259" key="9">
    <source>
        <dbReference type="Pfam" id="PF02706"/>
    </source>
</evidence>
<evidence type="ECO:0000313" key="10">
    <source>
        <dbReference type="EMBL" id="WHI60529.1"/>
    </source>
</evidence>
<evidence type="ECO:0000256" key="3">
    <source>
        <dbReference type="ARBA" id="ARBA00022692"/>
    </source>
</evidence>
<dbReference type="Pfam" id="PF02706">
    <property type="entry name" value="Wzz"/>
    <property type="match status" value="1"/>
</dbReference>
<dbReference type="EMBL" id="CP118848">
    <property type="protein sequence ID" value="WHI60529.1"/>
    <property type="molecule type" value="Genomic_DNA"/>
</dbReference>
<keyword evidence="5 8" id="KW-1133">Transmembrane helix</keyword>
<keyword evidence="7" id="KW-0270">Exopolysaccharide synthesis</keyword>
<dbReference type="GO" id="GO:0005886">
    <property type="term" value="C:plasma membrane"/>
    <property type="evidence" value="ECO:0007669"/>
    <property type="project" value="UniProtKB-SubCell"/>
</dbReference>
<evidence type="ECO:0000256" key="1">
    <source>
        <dbReference type="ARBA" id="ARBA00004651"/>
    </source>
</evidence>
<sequence length="68" mass="8007">MEETIDLRKGLNILKKNWKWILFIPISLFILSMAITFFILTPKYSASTQVLVNQKESDFKLFAQQVQQ</sequence>
<protein>
    <submittedName>
        <fullName evidence="10">Wzz/FepE/Etk N-terminal domain-containing protein</fullName>
    </submittedName>
</protein>
<evidence type="ECO:0000313" key="11">
    <source>
        <dbReference type="Proteomes" id="UP001223261"/>
    </source>
</evidence>
<proteinExistence type="predicted"/>
<feature type="domain" description="Polysaccharide chain length determinant N-terminal" evidence="9">
    <location>
        <begin position="3"/>
        <end position="67"/>
    </location>
</feature>
<evidence type="ECO:0000256" key="8">
    <source>
        <dbReference type="SAM" id="Phobius"/>
    </source>
</evidence>
<dbReference type="Proteomes" id="UP001223261">
    <property type="component" value="Chromosome"/>
</dbReference>
<dbReference type="AlphaFoldDB" id="A0AAX3W5S0"/>
<dbReference type="RefSeq" id="WP_282862630.1">
    <property type="nucleotide sequence ID" value="NZ_CP118848.1"/>
</dbReference>
<evidence type="ECO:0000256" key="6">
    <source>
        <dbReference type="ARBA" id="ARBA00023136"/>
    </source>
</evidence>
<keyword evidence="2" id="KW-1003">Cell membrane</keyword>
<reference evidence="10" key="1">
    <citation type="journal article" date="2023" name="Antibiotics">
        <title>Prevalence and Molecular Characterization of Methicillin-Resistant Staphylococci (MRS) and Mammaliicocci (MRM) in Dromedary Camels from Algeria: First Detection of SCCmec-mecC Hybrid in Methicillin-Resistant Mammaliicoccus lentus.</title>
        <authorList>
            <person name="Belhout C."/>
            <person name="Boyen F."/>
            <person name="Vereecke N."/>
            <person name="Theuns S."/>
            <person name="Taibi N."/>
            <person name="Stegger M."/>
            <person name="de la Fe-Rodriguez P.Y."/>
            <person name="Bouayad L."/>
            <person name="Elgroud R."/>
            <person name="Butaye P."/>
        </authorList>
    </citation>
    <scope>NUCLEOTIDE SEQUENCE</scope>
    <source>
        <strain evidence="10">7048</strain>
    </source>
</reference>
<gene>
    <name evidence="10" type="ORF">PYH69_02560</name>
</gene>
<feature type="transmembrane region" description="Helical" evidence="8">
    <location>
        <begin position="20"/>
        <end position="40"/>
    </location>
</feature>
<accession>A0AAX3W5S0</accession>
<dbReference type="InterPro" id="IPR003856">
    <property type="entry name" value="LPS_length_determ_N"/>
</dbReference>
<name>A0AAX3W5S0_MAMLE</name>
<keyword evidence="3 8" id="KW-0812">Transmembrane</keyword>
<keyword evidence="4" id="KW-0972">Capsule biogenesis/degradation</keyword>
<dbReference type="GO" id="GO:0000271">
    <property type="term" value="P:polysaccharide biosynthetic process"/>
    <property type="evidence" value="ECO:0007669"/>
    <property type="project" value="UniProtKB-KW"/>
</dbReference>
<evidence type="ECO:0000256" key="4">
    <source>
        <dbReference type="ARBA" id="ARBA00022903"/>
    </source>
</evidence>
<evidence type="ECO:0000256" key="7">
    <source>
        <dbReference type="ARBA" id="ARBA00023169"/>
    </source>
</evidence>
<evidence type="ECO:0000256" key="2">
    <source>
        <dbReference type="ARBA" id="ARBA00022475"/>
    </source>
</evidence>
<comment type="subcellular location">
    <subcellularLocation>
        <location evidence="1">Cell membrane</location>
        <topology evidence="1">Multi-pass membrane protein</topology>
    </subcellularLocation>
</comment>